<dbReference type="Proteomes" id="UP001222027">
    <property type="component" value="Unassembled WGS sequence"/>
</dbReference>
<sequence length="132" mass="14512">MLMFFPVNPVSTKSGGRSGNTMTECSIVSLFQLWLYDFLGRDRYMGAVAFMINLEPRNLRVDTVRRTACLWTWHSSSIVKSFDGLRTASSGVNPAAAADGNSMLMDGRSDHPKPPPTGSQQSPSHCSTKPNR</sequence>
<keyword evidence="3" id="KW-1185">Reference proteome</keyword>
<comment type="caution">
    <text evidence="2">The sequence shown here is derived from an EMBL/GenBank/DDBJ whole genome shotgun (WGS) entry which is preliminary data.</text>
</comment>
<dbReference type="EMBL" id="JAQQAF010000009">
    <property type="protein sequence ID" value="KAJ8458677.1"/>
    <property type="molecule type" value="Genomic_DNA"/>
</dbReference>
<name>A0AAV8PT65_ENSVE</name>
<feature type="compositionally biased region" description="Polar residues" evidence="1">
    <location>
        <begin position="118"/>
        <end position="132"/>
    </location>
</feature>
<accession>A0AAV8PT65</accession>
<dbReference type="AlphaFoldDB" id="A0AAV8PT65"/>
<evidence type="ECO:0000313" key="2">
    <source>
        <dbReference type="EMBL" id="KAJ8458677.1"/>
    </source>
</evidence>
<protein>
    <recommendedName>
        <fullName evidence="4">Aminotransferase-like plant mobile domain-containing protein</fullName>
    </recommendedName>
</protein>
<reference evidence="2 3" key="1">
    <citation type="submission" date="2022-12" db="EMBL/GenBank/DDBJ databases">
        <title>Chromosome-scale assembly of the Ensete ventricosum genome.</title>
        <authorList>
            <person name="Dussert Y."/>
            <person name="Stocks J."/>
            <person name="Wendawek A."/>
            <person name="Woldeyes F."/>
            <person name="Nichols R.A."/>
            <person name="Borrell J.S."/>
        </authorList>
    </citation>
    <scope>NUCLEOTIDE SEQUENCE [LARGE SCALE GENOMIC DNA]</scope>
    <source>
        <strain evidence="3">cv. Maze</strain>
        <tissue evidence="2">Seeds</tissue>
    </source>
</reference>
<evidence type="ECO:0000256" key="1">
    <source>
        <dbReference type="SAM" id="MobiDB-lite"/>
    </source>
</evidence>
<proteinExistence type="predicted"/>
<gene>
    <name evidence="2" type="ORF">OPV22_031603</name>
</gene>
<evidence type="ECO:0000313" key="3">
    <source>
        <dbReference type="Proteomes" id="UP001222027"/>
    </source>
</evidence>
<organism evidence="2 3">
    <name type="scientific">Ensete ventricosum</name>
    <name type="common">Abyssinian banana</name>
    <name type="synonym">Musa ensete</name>
    <dbReference type="NCBI Taxonomy" id="4639"/>
    <lineage>
        <taxon>Eukaryota</taxon>
        <taxon>Viridiplantae</taxon>
        <taxon>Streptophyta</taxon>
        <taxon>Embryophyta</taxon>
        <taxon>Tracheophyta</taxon>
        <taxon>Spermatophyta</taxon>
        <taxon>Magnoliopsida</taxon>
        <taxon>Liliopsida</taxon>
        <taxon>Zingiberales</taxon>
        <taxon>Musaceae</taxon>
        <taxon>Ensete</taxon>
    </lineage>
</organism>
<feature type="region of interest" description="Disordered" evidence="1">
    <location>
        <begin position="88"/>
        <end position="132"/>
    </location>
</feature>
<evidence type="ECO:0008006" key="4">
    <source>
        <dbReference type="Google" id="ProtNLM"/>
    </source>
</evidence>